<dbReference type="InterPro" id="IPR016135">
    <property type="entry name" value="UBQ-conjugating_enzyme/RWD"/>
</dbReference>
<dbReference type="Pfam" id="PF03798">
    <property type="entry name" value="TRAM_LAG1_CLN8"/>
    <property type="match status" value="1"/>
</dbReference>
<dbReference type="InterPro" id="IPR006634">
    <property type="entry name" value="TLC-dom"/>
</dbReference>
<dbReference type="CDD" id="cd23807">
    <property type="entry name" value="UEV_UBE2V"/>
    <property type="match status" value="1"/>
</dbReference>
<dbReference type="PANTHER" id="PTHR13439">
    <property type="entry name" value="CT120 PROTEIN"/>
    <property type="match status" value="1"/>
</dbReference>
<feature type="transmembrane region" description="Helical" evidence="6">
    <location>
        <begin position="317"/>
        <end position="340"/>
    </location>
</feature>
<evidence type="ECO:0000256" key="3">
    <source>
        <dbReference type="ARBA" id="ARBA00022989"/>
    </source>
</evidence>
<feature type="transmembrane region" description="Helical" evidence="6">
    <location>
        <begin position="278"/>
        <end position="297"/>
    </location>
</feature>
<evidence type="ECO:0000256" key="5">
    <source>
        <dbReference type="PROSITE-ProRule" id="PRU00205"/>
    </source>
</evidence>
<sequence>MSCTVPRNFRLLEELEEGQKGGSSDGTVSWGLQDDDDMTLTDWNGTILGPAKTPFENRIYSLRIHCGKNYPSQAPVVTFVNRINLPCVNQNNGSIDISKMSSLRPWHASYTMKTVLTEVRRQMTDRTVFKLKQPPEGSCYIKIQAEVDPIRKWKFENTRTSLIHAILVGVWAVVLLIRNPALFRDLNNYDQSVMRMACCSFGYFLYDAIDMIKGAGFSKSLDLLVHHAIVFGHLFYLGHHKALVGGIAVGLAVELANITLHIRMILKMSGRNPKNSSFYSNFRWLNLLCYGGVRLIFHTRITAHTWKFLNDPEHPFNTTLVFISINILNLMIAVFAYRLIKTDFLGGWKKSAGEYATDIRYDTAAELKED</sequence>
<keyword evidence="4 5" id="KW-0472">Membrane</keyword>
<evidence type="ECO:0000256" key="2">
    <source>
        <dbReference type="ARBA" id="ARBA00022692"/>
    </source>
</evidence>
<evidence type="ECO:0000313" key="9">
    <source>
        <dbReference type="EMBL" id="CAG5097320.1"/>
    </source>
</evidence>
<accession>A0ABN7SHV6</accession>
<dbReference type="Proteomes" id="UP001158576">
    <property type="component" value="Chromosome XSR"/>
</dbReference>
<dbReference type="Gene3D" id="3.10.110.10">
    <property type="entry name" value="Ubiquitin Conjugating Enzyme"/>
    <property type="match status" value="1"/>
</dbReference>
<proteinExistence type="predicted"/>
<feature type="domain" description="TLC" evidence="8">
    <location>
        <begin position="150"/>
        <end position="345"/>
    </location>
</feature>
<dbReference type="PROSITE" id="PS50127">
    <property type="entry name" value="UBC_2"/>
    <property type="match status" value="1"/>
</dbReference>
<reference evidence="9 10" key="1">
    <citation type="submission" date="2021-04" db="EMBL/GenBank/DDBJ databases">
        <authorList>
            <person name="Bliznina A."/>
        </authorList>
    </citation>
    <scope>NUCLEOTIDE SEQUENCE [LARGE SCALE GENOMIC DNA]</scope>
</reference>
<dbReference type="InterPro" id="IPR000608">
    <property type="entry name" value="UBC"/>
</dbReference>
<dbReference type="PANTHER" id="PTHR13439:SF5">
    <property type="entry name" value="TLC DOMAIN-CONTAINING PROTEIN 1"/>
    <property type="match status" value="1"/>
</dbReference>
<feature type="transmembrane region" description="Helical" evidence="6">
    <location>
        <begin position="243"/>
        <end position="266"/>
    </location>
</feature>
<dbReference type="Pfam" id="PF00179">
    <property type="entry name" value="UQ_con"/>
    <property type="match status" value="1"/>
</dbReference>
<evidence type="ECO:0000256" key="1">
    <source>
        <dbReference type="ARBA" id="ARBA00004141"/>
    </source>
</evidence>
<dbReference type="EMBL" id="OU015569">
    <property type="protein sequence ID" value="CAG5097320.1"/>
    <property type="molecule type" value="Genomic_DNA"/>
</dbReference>
<feature type="domain" description="UBC core" evidence="7">
    <location>
        <begin position="6"/>
        <end position="163"/>
    </location>
</feature>
<feature type="transmembrane region" description="Helical" evidence="6">
    <location>
        <begin position="161"/>
        <end position="181"/>
    </location>
</feature>
<name>A0ABN7SHV6_OIKDI</name>
<gene>
    <name evidence="9" type="ORF">OKIOD_LOCUS6581</name>
</gene>
<comment type="subcellular location">
    <subcellularLocation>
        <location evidence="1">Membrane</location>
        <topology evidence="1">Multi-pass membrane protein</topology>
    </subcellularLocation>
</comment>
<protein>
    <submittedName>
        <fullName evidence="9">Oidioi.mRNA.OKI2018_I69.XSR.g15023.t1.cds</fullName>
    </submittedName>
</protein>
<evidence type="ECO:0000256" key="4">
    <source>
        <dbReference type="ARBA" id="ARBA00023136"/>
    </source>
</evidence>
<evidence type="ECO:0000313" key="10">
    <source>
        <dbReference type="Proteomes" id="UP001158576"/>
    </source>
</evidence>
<dbReference type="SMART" id="SM00724">
    <property type="entry name" value="TLC"/>
    <property type="match status" value="1"/>
</dbReference>
<evidence type="ECO:0000259" key="8">
    <source>
        <dbReference type="PROSITE" id="PS50922"/>
    </source>
</evidence>
<dbReference type="SUPFAM" id="SSF54495">
    <property type="entry name" value="UBC-like"/>
    <property type="match status" value="1"/>
</dbReference>
<keyword evidence="10" id="KW-1185">Reference proteome</keyword>
<evidence type="ECO:0000256" key="6">
    <source>
        <dbReference type="SAM" id="Phobius"/>
    </source>
</evidence>
<organism evidence="9 10">
    <name type="scientific">Oikopleura dioica</name>
    <name type="common">Tunicate</name>
    <dbReference type="NCBI Taxonomy" id="34765"/>
    <lineage>
        <taxon>Eukaryota</taxon>
        <taxon>Metazoa</taxon>
        <taxon>Chordata</taxon>
        <taxon>Tunicata</taxon>
        <taxon>Appendicularia</taxon>
        <taxon>Copelata</taxon>
        <taxon>Oikopleuridae</taxon>
        <taxon>Oikopleura</taxon>
    </lineage>
</organism>
<dbReference type="PROSITE" id="PS50922">
    <property type="entry name" value="TLC"/>
    <property type="match status" value="1"/>
</dbReference>
<evidence type="ECO:0000259" key="7">
    <source>
        <dbReference type="PROSITE" id="PS50127"/>
    </source>
</evidence>
<keyword evidence="2 5" id="KW-0812">Transmembrane</keyword>
<dbReference type="SMART" id="SM00212">
    <property type="entry name" value="UBCc"/>
    <property type="match status" value="1"/>
</dbReference>
<dbReference type="InterPro" id="IPR050846">
    <property type="entry name" value="TLCD"/>
</dbReference>
<keyword evidence="3 6" id="KW-1133">Transmembrane helix</keyword>